<keyword evidence="3" id="KW-0238">DNA-binding</keyword>
<dbReference type="InterPro" id="IPR015300">
    <property type="entry name" value="DNA-bd_pseudobarrel_sf"/>
</dbReference>
<evidence type="ECO:0000256" key="6">
    <source>
        <dbReference type="SAM" id="MobiDB-lite"/>
    </source>
</evidence>
<dbReference type="Gene3D" id="2.40.330.10">
    <property type="entry name" value="DNA-binding pseudobarrel domain"/>
    <property type="match status" value="2"/>
</dbReference>
<dbReference type="PANTHER" id="PTHR31541:SF25">
    <property type="entry name" value="GAMMA-GLIADIN B"/>
    <property type="match status" value="1"/>
</dbReference>
<dbReference type="InterPro" id="IPR003340">
    <property type="entry name" value="B3_DNA-bd"/>
</dbReference>
<evidence type="ECO:0000313" key="7">
    <source>
        <dbReference type="EMBL" id="VFU55021.1"/>
    </source>
</evidence>
<dbReference type="GO" id="GO:0003677">
    <property type="term" value="F:DNA binding"/>
    <property type="evidence" value="ECO:0007669"/>
    <property type="project" value="UniProtKB-KW"/>
</dbReference>
<organism evidence="7">
    <name type="scientific">Salix viminalis</name>
    <name type="common">Common osier</name>
    <name type="synonym">Basket willow</name>
    <dbReference type="NCBI Taxonomy" id="40686"/>
    <lineage>
        <taxon>Eukaryota</taxon>
        <taxon>Viridiplantae</taxon>
        <taxon>Streptophyta</taxon>
        <taxon>Embryophyta</taxon>
        <taxon>Tracheophyta</taxon>
        <taxon>Spermatophyta</taxon>
        <taxon>Magnoliopsida</taxon>
        <taxon>eudicotyledons</taxon>
        <taxon>Gunneridae</taxon>
        <taxon>Pentapetalae</taxon>
        <taxon>rosids</taxon>
        <taxon>fabids</taxon>
        <taxon>Malpighiales</taxon>
        <taxon>Salicaceae</taxon>
        <taxon>Saliceae</taxon>
        <taxon>Salix</taxon>
    </lineage>
</organism>
<name>A0A6N2MN16_SALVM</name>
<gene>
    <name evidence="7" type="ORF">SVIM_LOCUS388616</name>
</gene>
<feature type="region of interest" description="Disordered" evidence="6">
    <location>
        <begin position="446"/>
        <end position="476"/>
    </location>
</feature>
<keyword evidence="4" id="KW-0804">Transcription</keyword>
<accession>A0A6N2MN16</accession>
<dbReference type="PANTHER" id="PTHR31541">
    <property type="entry name" value="B3 DOMAIN PLANT PROTEIN-RELATED"/>
    <property type="match status" value="1"/>
</dbReference>
<dbReference type="Pfam" id="PF03754">
    <property type="entry name" value="At2g31720-like"/>
    <property type="match status" value="2"/>
</dbReference>
<keyword evidence="2" id="KW-0805">Transcription regulation</keyword>
<dbReference type="EMBL" id="CAADRP010001863">
    <property type="protein sequence ID" value="VFU55021.1"/>
    <property type="molecule type" value="Genomic_DNA"/>
</dbReference>
<evidence type="ECO:0000256" key="3">
    <source>
        <dbReference type="ARBA" id="ARBA00023125"/>
    </source>
</evidence>
<dbReference type="InterPro" id="IPR005508">
    <property type="entry name" value="At2g31720-like"/>
</dbReference>
<dbReference type="GO" id="GO:0005634">
    <property type="term" value="C:nucleus"/>
    <property type="evidence" value="ECO:0007669"/>
    <property type="project" value="UniProtKB-SubCell"/>
</dbReference>
<evidence type="ECO:0000256" key="2">
    <source>
        <dbReference type="ARBA" id="ARBA00023015"/>
    </source>
</evidence>
<dbReference type="CDD" id="cd10017">
    <property type="entry name" value="B3_DNA"/>
    <property type="match status" value="2"/>
</dbReference>
<feature type="compositionally biased region" description="Basic and acidic residues" evidence="6">
    <location>
        <begin position="461"/>
        <end position="470"/>
    </location>
</feature>
<reference evidence="7" key="1">
    <citation type="submission" date="2019-03" db="EMBL/GenBank/DDBJ databases">
        <authorList>
            <person name="Mank J."/>
            <person name="Almeida P."/>
        </authorList>
    </citation>
    <scope>NUCLEOTIDE SEQUENCE</scope>
    <source>
        <strain evidence="7">78183</strain>
    </source>
</reference>
<evidence type="ECO:0000256" key="4">
    <source>
        <dbReference type="ARBA" id="ARBA00023163"/>
    </source>
</evidence>
<keyword evidence="5" id="KW-0539">Nucleus</keyword>
<dbReference type="AlphaFoldDB" id="A0A6N2MN16"/>
<evidence type="ECO:0000256" key="1">
    <source>
        <dbReference type="ARBA" id="ARBA00004123"/>
    </source>
</evidence>
<sequence length="652" mass="76333">MEYMGRLITDDHDRDPLYFDFDREFDDDGDVEGFDGMLQHIREVTSDEDEALRLLTQKVAEKFVWYNVTSRKNNCLKDNNDSRCVKPLETSEMRGNRDHIPFISKKKRSDSKKKSRSYFFSSVGRTTRAEDKIVAQRKQKKRIRGIDERGEGAKRLTGKKKRKVEKVCLKKLGFDQLDFSDEIKPLISWQEGPDKDFKLRITKRLFQTDMSDYHDRLSMPVNQIKDFEGFLNDEENIELAKPKSETKGIEVELFDLTGASHIETMRLRKWDMNTSSCLMLTTSWKSVLNKGVLQENDFVQIYSFRRNENLCFVLIKMEYMGRLISDDHDRDPLYFDFDREFDDDGDVEGFDGMLQHIREVTSDEDEALRLLTQKVAEKFVWYNVASRKNNCLKDNNDARCVEPLETSEMRGNRDHIPFISKKKRSDKKRKSRSYFFSSVGGTTRAEDKIEAQRKHKKRIRGRDERGEGAKRSTGKKKRKVEKVCLKKLGFDQLDFSDVIKPLISWQEGPDKDFKLRITKRLFQTDMSDYHDRLSMPVNQIKDFEGFLNDEENIELAKPKSETKGIEVELFDLTGASHIETMRLRKWDMNTSSCFMLTTSWKSVLNKGVLQENDFVQIYSFRRNENLCFVLIKVCDGQGCRDGAFGSRSNIAN</sequence>
<protein>
    <recommendedName>
        <fullName evidence="8">TF-B3 domain-containing protein</fullName>
    </recommendedName>
</protein>
<evidence type="ECO:0008006" key="8">
    <source>
        <dbReference type="Google" id="ProtNLM"/>
    </source>
</evidence>
<proteinExistence type="predicted"/>
<dbReference type="SUPFAM" id="SSF101936">
    <property type="entry name" value="DNA-binding pseudobarrel domain"/>
    <property type="match status" value="2"/>
</dbReference>
<comment type="subcellular location">
    <subcellularLocation>
        <location evidence="1">Nucleus</location>
    </subcellularLocation>
</comment>
<evidence type="ECO:0000256" key="5">
    <source>
        <dbReference type="ARBA" id="ARBA00023242"/>
    </source>
</evidence>